<dbReference type="Proteomes" id="UP001162164">
    <property type="component" value="Unassembled WGS sequence"/>
</dbReference>
<sequence length="247" mass="28658">QLLRPGQLRLGNGELMLQKTVLGWVVGGNLNASFSKNKTVSCLAIENKRLDEQLQKFWLIEECSVPEPTDKKQYLNESEAFCENHFIKNYKRDSQVSYGTASAAFLAITCLHQLAYENMLEFPKACHIIKNDFYMDDVLSGCDTSDEVVKLQHEIQTILASGGFEMRKWWCNEKHILYEFKINKDLDAGCDVNTFLNSTIWFNGPEWLSQDESEWPRDEIFLNETEIPEQRVIANNYFNYFRATINI</sequence>
<protein>
    <recommendedName>
        <fullName evidence="3">Peptidase aspartic putative domain-containing protein</fullName>
    </recommendedName>
</protein>
<gene>
    <name evidence="1" type="ORF">NQ317_006782</name>
</gene>
<dbReference type="EMBL" id="JAPWTJ010002262">
    <property type="protein sequence ID" value="KAJ8966952.1"/>
    <property type="molecule type" value="Genomic_DNA"/>
</dbReference>
<reference evidence="1" key="1">
    <citation type="journal article" date="2023" name="Insect Mol. Biol.">
        <title>Genome sequencing provides insights into the evolution of gene families encoding plant cell wall-degrading enzymes in longhorned beetles.</title>
        <authorList>
            <person name="Shin N.R."/>
            <person name="Okamura Y."/>
            <person name="Kirsch R."/>
            <person name="Pauchet Y."/>
        </authorList>
    </citation>
    <scope>NUCLEOTIDE SEQUENCE</scope>
    <source>
        <strain evidence="1">MMC_N1</strain>
    </source>
</reference>
<evidence type="ECO:0008006" key="3">
    <source>
        <dbReference type="Google" id="ProtNLM"/>
    </source>
</evidence>
<proteinExistence type="predicted"/>
<evidence type="ECO:0000313" key="1">
    <source>
        <dbReference type="EMBL" id="KAJ8966952.1"/>
    </source>
</evidence>
<dbReference type="PANTHER" id="PTHR47331">
    <property type="entry name" value="PHD-TYPE DOMAIN-CONTAINING PROTEIN"/>
    <property type="match status" value="1"/>
</dbReference>
<evidence type="ECO:0000313" key="2">
    <source>
        <dbReference type="Proteomes" id="UP001162164"/>
    </source>
</evidence>
<comment type="caution">
    <text evidence="1">The sequence shown here is derived from an EMBL/GenBank/DDBJ whole genome shotgun (WGS) entry which is preliminary data.</text>
</comment>
<accession>A0ABQ9IW13</accession>
<feature type="non-terminal residue" evidence="1">
    <location>
        <position position="1"/>
    </location>
</feature>
<keyword evidence="2" id="KW-1185">Reference proteome</keyword>
<organism evidence="1 2">
    <name type="scientific">Molorchus minor</name>
    <dbReference type="NCBI Taxonomy" id="1323400"/>
    <lineage>
        <taxon>Eukaryota</taxon>
        <taxon>Metazoa</taxon>
        <taxon>Ecdysozoa</taxon>
        <taxon>Arthropoda</taxon>
        <taxon>Hexapoda</taxon>
        <taxon>Insecta</taxon>
        <taxon>Pterygota</taxon>
        <taxon>Neoptera</taxon>
        <taxon>Endopterygota</taxon>
        <taxon>Coleoptera</taxon>
        <taxon>Polyphaga</taxon>
        <taxon>Cucujiformia</taxon>
        <taxon>Chrysomeloidea</taxon>
        <taxon>Cerambycidae</taxon>
        <taxon>Lamiinae</taxon>
        <taxon>Monochamini</taxon>
        <taxon>Molorchus</taxon>
    </lineage>
</organism>
<name>A0ABQ9IW13_9CUCU</name>